<evidence type="ECO:0000313" key="2">
    <source>
        <dbReference type="Proteomes" id="UP001217198"/>
    </source>
</evidence>
<proteinExistence type="predicted"/>
<reference evidence="1" key="1">
    <citation type="submission" date="2022-12" db="EMBL/GenBank/DDBJ databases">
        <authorList>
            <person name="Lee J.-H."/>
            <person name="Jung S.-H."/>
        </authorList>
    </citation>
    <scope>NUCLEOTIDE SEQUENCE</scope>
</reference>
<dbReference type="EMBL" id="OQ031071">
    <property type="protein sequence ID" value="WCR32898.1"/>
    <property type="molecule type" value="Genomic_DNA"/>
</dbReference>
<keyword evidence="2" id="KW-1185">Reference proteome</keyword>
<organism evidence="1 2">
    <name type="scientific">Klebsiella phage KPP2020</name>
    <dbReference type="NCBI Taxonomy" id="3017288"/>
    <lineage>
        <taxon>Viruses</taxon>
        <taxon>Duplodnaviria</taxon>
        <taxon>Heunggongvirae</taxon>
        <taxon>Uroviricota</taxon>
        <taxon>Caudoviricetes</taxon>
        <taxon>Drexlerviridae</taxon>
        <taxon>Webervirus</taxon>
        <taxon>Webervirus KPP2020</taxon>
    </lineage>
</organism>
<accession>A0AAE9YAI8</accession>
<evidence type="ECO:0000313" key="1">
    <source>
        <dbReference type="EMBL" id="WCR32898.1"/>
    </source>
</evidence>
<protein>
    <submittedName>
        <fullName evidence="1">Uncharacterized protein</fullName>
    </submittedName>
</protein>
<gene>
    <name evidence="1" type="ORF">KPP2020_078</name>
</gene>
<dbReference type="Proteomes" id="UP001217198">
    <property type="component" value="Segment"/>
</dbReference>
<sequence>MPWTVITPFACLQRLAITSYSALISAPSPAKPEESADDKYVLLNSWNMMIASSMVAVSIFFERFPPGCQFRIVWITDARRITCLSNLPIAPRSIVCEYLPPSPNSGSNSWRALFSLRIAASVTCNLMFDSLIMS</sequence>
<name>A0AAE9YAI8_9CAUD</name>